<dbReference type="EMBL" id="CP045700">
    <property type="protein sequence ID" value="QGA66746.1"/>
    <property type="molecule type" value="Genomic_DNA"/>
</dbReference>
<accession>A0A5Q0TK02</accession>
<dbReference type="Proteomes" id="UP000348942">
    <property type="component" value="Chromosome 2"/>
</dbReference>
<protein>
    <submittedName>
        <fullName evidence="2">Uncharacterized protein</fullName>
    </submittedName>
</protein>
<proteinExistence type="predicted"/>
<gene>
    <name evidence="1" type="ORF">GFB47_12940</name>
    <name evidence="2" type="ORF">GFB47_15245</name>
</gene>
<dbReference type="AlphaFoldDB" id="A0A5Q0TK02"/>
<reference evidence="2 3" key="1">
    <citation type="submission" date="2019-10" db="EMBL/GenBank/DDBJ databases">
        <title>Vibrio sp. nov., isolated from Coralline algae surface.</title>
        <authorList>
            <person name="Geng Y."/>
            <person name="Zhang X."/>
        </authorList>
    </citation>
    <scope>NUCLEOTIDE SEQUENCE [LARGE SCALE GENOMIC DNA]</scope>
    <source>
        <strain evidence="2 3">SM1977</strain>
    </source>
</reference>
<keyword evidence="3" id="KW-1185">Reference proteome</keyword>
<name>A0A5Q0TK02_9VIBR</name>
<evidence type="ECO:0000313" key="2">
    <source>
        <dbReference type="EMBL" id="QGA66746.1"/>
    </source>
</evidence>
<sequence>MKNKHVKPMICSIDDGYKGKFWHRGKLMHIREHLISAPTMDEVCFFGAISVTRNQLRRKSGACSRLSYIRQEQYEAHQKSTE</sequence>
<evidence type="ECO:0000313" key="1">
    <source>
        <dbReference type="EMBL" id="QGA66333.1"/>
    </source>
</evidence>
<dbReference type="RefSeq" id="WP_153448467.1">
    <property type="nucleotide sequence ID" value="NZ_CP045700.1"/>
</dbReference>
<organism evidence="2 3">
    <name type="scientific">Vibrio algicola</name>
    <dbReference type="NCBI Taxonomy" id="2662262"/>
    <lineage>
        <taxon>Bacteria</taxon>
        <taxon>Pseudomonadati</taxon>
        <taxon>Pseudomonadota</taxon>
        <taxon>Gammaproteobacteria</taxon>
        <taxon>Vibrionales</taxon>
        <taxon>Vibrionaceae</taxon>
        <taxon>Vibrio</taxon>
    </lineage>
</organism>
<evidence type="ECO:0000313" key="3">
    <source>
        <dbReference type="Proteomes" id="UP000348942"/>
    </source>
</evidence>
<dbReference type="EMBL" id="CP045700">
    <property type="protein sequence ID" value="QGA66333.1"/>
    <property type="molecule type" value="Genomic_DNA"/>
</dbReference>